<feature type="region of interest" description="Disordered" evidence="1">
    <location>
        <begin position="38"/>
        <end position="76"/>
    </location>
</feature>
<protein>
    <submittedName>
        <fullName evidence="2">Uncharacterized protein</fullName>
    </submittedName>
</protein>
<dbReference type="Proteomes" id="UP000054097">
    <property type="component" value="Unassembled WGS sequence"/>
</dbReference>
<reference evidence="3" key="2">
    <citation type="submission" date="2015-01" db="EMBL/GenBank/DDBJ databases">
        <title>Evolutionary Origins and Diversification of the Mycorrhizal Mutualists.</title>
        <authorList>
            <consortium name="DOE Joint Genome Institute"/>
            <consortium name="Mycorrhizal Genomics Consortium"/>
            <person name="Kohler A."/>
            <person name="Kuo A."/>
            <person name="Nagy L.G."/>
            <person name="Floudas D."/>
            <person name="Copeland A."/>
            <person name="Barry K.W."/>
            <person name="Cichocki N."/>
            <person name="Veneault-Fourrey C."/>
            <person name="LaButti K."/>
            <person name="Lindquist E.A."/>
            <person name="Lipzen A."/>
            <person name="Lundell T."/>
            <person name="Morin E."/>
            <person name="Murat C."/>
            <person name="Riley R."/>
            <person name="Ohm R."/>
            <person name="Sun H."/>
            <person name="Tunlid A."/>
            <person name="Henrissat B."/>
            <person name="Grigoriev I.V."/>
            <person name="Hibbett D.S."/>
            <person name="Martin F."/>
        </authorList>
    </citation>
    <scope>NUCLEOTIDE SEQUENCE [LARGE SCALE GENOMIC DNA]</scope>
    <source>
        <strain evidence="3">MAFF 305830</strain>
    </source>
</reference>
<accession>A0A0C3AJ64</accession>
<evidence type="ECO:0000313" key="2">
    <source>
        <dbReference type="EMBL" id="KIM24645.1"/>
    </source>
</evidence>
<sequence>MRKDEILMVPLPLNLPVSRRAPGFAASEHWRLESGLLNPFNNETTTMERQLRPSLEDPPTSAKAPATWPERRSGTA</sequence>
<evidence type="ECO:0000313" key="3">
    <source>
        <dbReference type="Proteomes" id="UP000054097"/>
    </source>
</evidence>
<reference evidence="2 3" key="1">
    <citation type="submission" date="2014-04" db="EMBL/GenBank/DDBJ databases">
        <authorList>
            <consortium name="DOE Joint Genome Institute"/>
            <person name="Kuo A."/>
            <person name="Zuccaro A."/>
            <person name="Kohler A."/>
            <person name="Nagy L.G."/>
            <person name="Floudas D."/>
            <person name="Copeland A."/>
            <person name="Barry K.W."/>
            <person name="Cichocki N."/>
            <person name="Veneault-Fourrey C."/>
            <person name="LaButti K."/>
            <person name="Lindquist E.A."/>
            <person name="Lipzen A."/>
            <person name="Lundell T."/>
            <person name="Morin E."/>
            <person name="Murat C."/>
            <person name="Sun H."/>
            <person name="Tunlid A."/>
            <person name="Henrissat B."/>
            <person name="Grigoriev I.V."/>
            <person name="Hibbett D.S."/>
            <person name="Martin F."/>
            <person name="Nordberg H.P."/>
            <person name="Cantor M.N."/>
            <person name="Hua S.X."/>
        </authorList>
    </citation>
    <scope>NUCLEOTIDE SEQUENCE [LARGE SCALE GENOMIC DNA]</scope>
    <source>
        <strain evidence="2 3">MAFF 305830</strain>
    </source>
</reference>
<organism evidence="2 3">
    <name type="scientific">Serendipita vermifera MAFF 305830</name>
    <dbReference type="NCBI Taxonomy" id="933852"/>
    <lineage>
        <taxon>Eukaryota</taxon>
        <taxon>Fungi</taxon>
        <taxon>Dikarya</taxon>
        <taxon>Basidiomycota</taxon>
        <taxon>Agaricomycotina</taxon>
        <taxon>Agaricomycetes</taxon>
        <taxon>Sebacinales</taxon>
        <taxon>Serendipitaceae</taxon>
        <taxon>Serendipita</taxon>
    </lineage>
</organism>
<dbReference type="HOGENOM" id="CLU_2656019_0_0_1"/>
<name>A0A0C3AJ64_SERVB</name>
<dbReference type="AlphaFoldDB" id="A0A0C3AJ64"/>
<keyword evidence="3" id="KW-1185">Reference proteome</keyword>
<feature type="compositionally biased region" description="Polar residues" evidence="1">
    <location>
        <begin position="39"/>
        <end position="48"/>
    </location>
</feature>
<dbReference type="EMBL" id="KN824322">
    <property type="protein sequence ID" value="KIM24645.1"/>
    <property type="molecule type" value="Genomic_DNA"/>
</dbReference>
<proteinExistence type="predicted"/>
<gene>
    <name evidence="2" type="ORF">M408DRAFT_26931</name>
</gene>
<evidence type="ECO:0000256" key="1">
    <source>
        <dbReference type="SAM" id="MobiDB-lite"/>
    </source>
</evidence>